<proteinExistence type="predicted"/>
<feature type="region of interest" description="Disordered" evidence="1">
    <location>
        <begin position="448"/>
        <end position="469"/>
    </location>
</feature>
<gene>
    <name evidence="2" type="ORF">C6P46_003229</name>
</gene>
<feature type="non-terminal residue" evidence="2">
    <location>
        <position position="1"/>
    </location>
</feature>
<accession>A0A9P7B1H8</accession>
<feature type="region of interest" description="Disordered" evidence="1">
    <location>
        <begin position="66"/>
        <end position="89"/>
    </location>
</feature>
<dbReference type="AlphaFoldDB" id="A0A9P7B1H8"/>
<sequence length="469" mass="49424">MTASDAFVSDSTHSYNGQCYFVHVDPNLAQLIRDAATVVARVTAKDQGDDDAAAWVDSLVQRAQDALPAAPSPAQDEDSEEEAAPRTIEETPEFKATKRDLVQQLVARLQEGAKLQALADRDFVGFVNSFLSLLLETQADADLTHGIQVLVGAIACRDPKPATTQPALSTRYSTLATIFNALPSSSSLTTLRLQVLRTLVKYAAENDDVAIVKPALDPVQLEQYFAEAGADADETAASLVESLLNNVGGGNGAKAATDPIGTVTLAREILVARLSSSSSAAAASSSSSPVRSKLAATLVALLLASNDVYDFTPYSRVLPISAEATSSLLVETFKKFTDLSSSSSVEQQQADEFASQDELDKAVASTTLFPSSSSSSSESASASSTSAPASASAPRTASAAASAQLLRVDRAHLVKKQNLLRFARLCEDKGVGKSVRYDEIAKRLGLSAKAGGEEEEEEAGEEVETWVID</sequence>
<evidence type="ECO:0000313" key="2">
    <source>
        <dbReference type="EMBL" id="KAG0653241.1"/>
    </source>
</evidence>
<dbReference type="Proteomes" id="UP000777482">
    <property type="component" value="Unassembled WGS sequence"/>
</dbReference>
<organism evidence="2 3">
    <name type="scientific">Rhodotorula mucilaginosa</name>
    <name type="common">Yeast</name>
    <name type="synonym">Rhodotorula rubra</name>
    <dbReference type="NCBI Taxonomy" id="5537"/>
    <lineage>
        <taxon>Eukaryota</taxon>
        <taxon>Fungi</taxon>
        <taxon>Dikarya</taxon>
        <taxon>Basidiomycota</taxon>
        <taxon>Pucciniomycotina</taxon>
        <taxon>Microbotryomycetes</taxon>
        <taxon>Sporidiobolales</taxon>
        <taxon>Sporidiobolaceae</taxon>
        <taxon>Rhodotorula</taxon>
    </lineage>
</organism>
<evidence type="ECO:0000313" key="3">
    <source>
        <dbReference type="Proteomes" id="UP000777482"/>
    </source>
</evidence>
<reference evidence="2 3" key="1">
    <citation type="submission" date="2020-11" db="EMBL/GenBank/DDBJ databases">
        <title>Kefir isolates.</title>
        <authorList>
            <person name="Marcisauskas S."/>
            <person name="Kim Y."/>
            <person name="Blasche S."/>
        </authorList>
    </citation>
    <scope>NUCLEOTIDE SEQUENCE [LARGE SCALE GENOMIC DNA]</scope>
    <source>
        <strain evidence="2 3">KR</strain>
    </source>
</reference>
<feature type="region of interest" description="Disordered" evidence="1">
    <location>
        <begin position="369"/>
        <end position="394"/>
    </location>
</feature>
<name>A0A9P7B1H8_RHOMI</name>
<keyword evidence="3" id="KW-1185">Reference proteome</keyword>
<feature type="compositionally biased region" description="Acidic residues" evidence="1">
    <location>
        <begin position="453"/>
        <end position="469"/>
    </location>
</feature>
<dbReference type="EMBL" id="PUHQ01000256">
    <property type="protein sequence ID" value="KAG0653241.1"/>
    <property type="molecule type" value="Genomic_DNA"/>
</dbReference>
<dbReference type="OrthoDB" id="10267031at2759"/>
<protein>
    <submittedName>
        <fullName evidence="2">Uncharacterized protein</fullName>
    </submittedName>
</protein>
<evidence type="ECO:0000256" key="1">
    <source>
        <dbReference type="SAM" id="MobiDB-lite"/>
    </source>
</evidence>
<comment type="caution">
    <text evidence="2">The sequence shown here is derived from an EMBL/GenBank/DDBJ whole genome shotgun (WGS) entry which is preliminary data.</text>
</comment>